<gene>
    <name evidence="2" type="ORF">QBC36DRAFT_358521</name>
</gene>
<dbReference type="EMBL" id="MU866308">
    <property type="protein sequence ID" value="KAK4173981.1"/>
    <property type="molecule type" value="Genomic_DNA"/>
</dbReference>
<evidence type="ECO:0000313" key="3">
    <source>
        <dbReference type="Proteomes" id="UP001302321"/>
    </source>
</evidence>
<organism evidence="2 3">
    <name type="scientific">Triangularia setosa</name>
    <dbReference type="NCBI Taxonomy" id="2587417"/>
    <lineage>
        <taxon>Eukaryota</taxon>
        <taxon>Fungi</taxon>
        <taxon>Dikarya</taxon>
        <taxon>Ascomycota</taxon>
        <taxon>Pezizomycotina</taxon>
        <taxon>Sordariomycetes</taxon>
        <taxon>Sordariomycetidae</taxon>
        <taxon>Sordariales</taxon>
        <taxon>Podosporaceae</taxon>
        <taxon>Triangularia</taxon>
    </lineage>
</organism>
<reference evidence="2" key="2">
    <citation type="submission" date="2023-05" db="EMBL/GenBank/DDBJ databases">
        <authorList>
            <consortium name="Lawrence Berkeley National Laboratory"/>
            <person name="Steindorff A."/>
            <person name="Hensen N."/>
            <person name="Bonometti L."/>
            <person name="Westerberg I."/>
            <person name="Brannstrom I.O."/>
            <person name="Guillou S."/>
            <person name="Cros-Aarteil S."/>
            <person name="Calhoun S."/>
            <person name="Haridas S."/>
            <person name="Kuo A."/>
            <person name="Mondo S."/>
            <person name="Pangilinan J."/>
            <person name="Riley R."/>
            <person name="Labutti K."/>
            <person name="Andreopoulos B."/>
            <person name="Lipzen A."/>
            <person name="Chen C."/>
            <person name="Yanf M."/>
            <person name="Daum C."/>
            <person name="Ng V."/>
            <person name="Clum A."/>
            <person name="Ohm R."/>
            <person name="Martin F."/>
            <person name="Silar P."/>
            <person name="Natvig D."/>
            <person name="Lalanne C."/>
            <person name="Gautier V."/>
            <person name="Ament-Velasquez S.L."/>
            <person name="Kruys A."/>
            <person name="Hutchinson M.I."/>
            <person name="Powell A.J."/>
            <person name="Barry K."/>
            <person name="Miller A.N."/>
            <person name="Grigoriev I.V."/>
            <person name="Debuchy R."/>
            <person name="Gladieux P."/>
            <person name="Thoren M.H."/>
            <person name="Johannesson H."/>
        </authorList>
    </citation>
    <scope>NUCLEOTIDE SEQUENCE</scope>
    <source>
        <strain evidence="2">CBS 892.96</strain>
    </source>
</reference>
<comment type="caution">
    <text evidence="2">The sequence shown here is derived from an EMBL/GenBank/DDBJ whole genome shotgun (WGS) entry which is preliminary data.</text>
</comment>
<sequence>MSGRYPQTPPHPALISFTPHEVDMWTYGFYVLLLPDYVDPRLKEVRGLLEDAISKCDEYRENSNDLGNHDTVVWPRDWTTKDFEDQDWWTELQLLDWIEEAIFAPAQSTPVAPAAHAIAAQLSPQDPAVAQRAKDEEAHNLQKHFRQWLGTRSAAYQARVNSMSQHEYKAVWDRWSHHRRLEERQELCIRELLTLKVYESQYRTHQRVKPPYNPPGPYFAWSDKEADIRKRYPFQGRDDYIKGIKNEVENWRLAEFNDFIKQQPRKIQAWVQSQIQRVQAQNKMFSIAEIQNIQRQTQAYPIQIPPSDTPIRKRIRMLQKQIWRQNWHHGLLVNIVRGLPAGAIPPSGIISTQYKYPAPVPTQSPPFTPFTCNLPPHPNPSSAQLIPPPQLSLPAQQKAALNAQALNLGFRISPPSPANHPPPPLPTQQTQLQQQAAQAQLGQATQQQQ</sequence>
<keyword evidence="3" id="KW-1185">Reference proteome</keyword>
<evidence type="ECO:0000256" key="1">
    <source>
        <dbReference type="SAM" id="MobiDB-lite"/>
    </source>
</evidence>
<evidence type="ECO:0000313" key="2">
    <source>
        <dbReference type="EMBL" id="KAK4173981.1"/>
    </source>
</evidence>
<proteinExistence type="predicted"/>
<feature type="compositionally biased region" description="Low complexity" evidence="1">
    <location>
        <begin position="427"/>
        <end position="449"/>
    </location>
</feature>
<feature type="region of interest" description="Disordered" evidence="1">
    <location>
        <begin position="410"/>
        <end position="449"/>
    </location>
</feature>
<reference evidence="2" key="1">
    <citation type="journal article" date="2023" name="Mol. Phylogenet. Evol.">
        <title>Genome-scale phylogeny and comparative genomics of the fungal order Sordariales.</title>
        <authorList>
            <person name="Hensen N."/>
            <person name="Bonometti L."/>
            <person name="Westerberg I."/>
            <person name="Brannstrom I.O."/>
            <person name="Guillou S."/>
            <person name="Cros-Aarteil S."/>
            <person name="Calhoun S."/>
            <person name="Haridas S."/>
            <person name="Kuo A."/>
            <person name="Mondo S."/>
            <person name="Pangilinan J."/>
            <person name="Riley R."/>
            <person name="LaButti K."/>
            <person name="Andreopoulos B."/>
            <person name="Lipzen A."/>
            <person name="Chen C."/>
            <person name="Yan M."/>
            <person name="Daum C."/>
            <person name="Ng V."/>
            <person name="Clum A."/>
            <person name="Steindorff A."/>
            <person name="Ohm R.A."/>
            <person name="Martin F."/>
            <person name="Silar P."/>
            <person name="Natvig D.O."/>
            <person name="Lalanne C."/>
            <person name="Gautier V."/>
            <person name="Ament-Velasquez S.L."/>
            <person name="Kruys A."/>
            <person name="Hutchinson M.I."/>
            <person name="Powell A.J."/>
            <person name="Barry K."/>
            <person name="Miller A.N."/>
            <person name="Grigoriev I.V."/>
            <person name="Debuchy R."/>
            <person name="Gladieux P."/>
            <person name="Hiltunen Thoren M."/>
            <person name="Johannesson H."/>
        </authorList>
    </citation>
    <scope>NUCLEOTIDE SEQUENCE</scope>
    <source>
        <strain evidence="2">CBS 892.96</strain>
    </source>
</reference>
<accession>A0AAN6W2J7</accession>
<name>A0AAN6W2J7_9PEZI</name>
<dbReference type="Proteomes" id="UP001302321">
    <property type="component" value="Unassembled WGS sequence"/>
</dbReference>
<feature type="compositionally biased region" description="Pro residues" evidence="1">
    <location>
        <begin position="414"/>
        <end position="426"/>
    </location>
</feature>
<protein>
    <submittedName>
        <fullName evidence="2">Uncharacterized protein</fullName>
    </submittedName>
</protein>
<dbReference type="AlphaFoldDB" id="A0AAN6W2J7"/>